<dbReference type="SMART" id="SM00256">
    <property type="entry name" value="FBOX"/>
    <property type="match status" value="1"/>
</dbReference>
<evidence type="ECO:0000256" key="12">
    <source>
        <dbReference type="ARBA" id="ARBA00056227"/>
    </source>
</evidence>
<feature type="domain" description="F-box" evidence="16">
    <location>
        <begin position="98"/>
        <end position="144"/>
    </location>
</feature>
<accession>A0A6Q2XE22</accession>
<evidence type="ECO:0000256" key="14">
    <source>
        <dbReference type="ARBA" id="ARBA00077776"/>
    </source>
</evidence>
<dbReference type="GO" id="GO:0019005">
    <property type="term" value="C:SCF ubiquitin ligase complex"/>
    <property type="evidence" value="ECO:0007669"/>
    <property type="project" value="UniProtKB-ARBA"/>
</dbReference>
<dbReference type="GO" id="GO:0005634">
    <property type="term" value="C:nucleus"/>
    <property type="evidence" value="ECO:0007669"/>
    <property type="project" value="UniProtKB-SubCell"/>
</dbReference>
<dbReference type="GO" id="GO:0070534">
    <property type="term" value="P:protein K63-linked ubiquitination"/>
    <property type="evidence" value="ECO:0007669"/>
    <property type="project" value="UniProtKB-ARBA"/>
</dbReference>
<comment type="pathway">
    <text evidence="3">Protein modification; protein ubiquitination.</text>
</comment>
<evidence type="ECO:0000256" key="6">
    <source>
        <dbReference type="ARBA" id="ARBA00022614"/>
    </source>
</evidence>
<dbReference type="Ensembl" id="ENSELUT00000078684.2">
    <property type="protein sequence ID" value="ENSELUP00000051321.1"/>
    <property type="gene ID" value="ENSELUG00000023797.3"/>
</dbReference>
<evidence type="ECO:0000256" key="7">
    <source>
        <dbReference type="ARBA" id="ARBA00022737"/>
    </source>
</evidence>
<dbReference type="InterPro" id="IPR001810">
    <property type="entry name" value="F-box_dom"/>
</dbReference>
<dbReference type="SUPFAM" id="SSF52047">
    <property type="entry name" value="RNI-like"/>
    <property type="match status" value="1"/>
</dbReference>
<proteinExistence type="predicted"/>
<dbReference type="CDD" id="cd22114">
    <property type="entry name" value="F-box_FBXL1"/>
    <property type="match status" value="1"/>
</dbReference>
<evidence type="ECO:0000256" key="11">
    <source>
        <dbReference type="ARBA" id="ARBA00023242"/>
    </source>
</evidence>
<dbReference type="SUPFAM" id="SSF81383">
    <property type="entry name" value="F-box domain"/>
    <property type="match status" value="1"/>
</dbReference>
<keyword evidence="11" id="KW-0539">Nucleus</keyword>
<dbReference type="GO" id="GO:0051726">
    <property type="term" value="P:regulation of cell cycle"/>
    <property type="evidence" value="ECO:0007669"/>
    <property type="project" value="TreeGrafter"/>
</dbReference>
<dbReference type="OMA" id="NISWCEF"/>
<dbReference type="GO" id="GO:0000082">
    <property type="term" value="P:G1/S transition of mitotic cell cycle"/>
    <property type="evidence" value="ECO:0007669"/>
    <property type="project" value="UniProtKB-ARBA"/>
</dbReference>
<dbReference type="GeneTree" id="ENSGT00390000007918"/>
<keyword evidence="5" id="KW-0597">Phosphoprotein</keyword>
<dbReference type="SMART" id="SM00367">
    <property type="entry name" value="LRR_CC"/>
    <property type="match status" value="4"/>
</dbReference>
<reference evidence="17" key="2">
    <citation type="submission" date="2020-02" db="EMBL/GenBank/DDBJ databases">
        <title>Esox lucius (northern pike) genome, fEsoLuc1, primary haplotype.</title>
        <authorList>
            <person name="Myers G."/>
            <person name="Karagic N."/>
            <person name="Meyer A."/>
            <person name="Pippel M."/>
            <person name="Reichard M."/>
            <person name="Winkler S."/>
            <person name="Tracey A."/>
            <person name="Sims Y."/>
            <person name="Howe K."/>
            <person name="Rhie A."/>
            <person name="Formenti G."/>
            <person name="Durbin R."/>
            <person name="Fedrigo O."/>
            <person name="Jarvis E.D."/>
        </authorList>
    </citation>
    <scope>NUCLEOTIDE SEQUENCE [LARGE SCALE GENOMIC DNA]</scope>
</reference>
<dbReference type="FunFam" id="3.80.10.10:FF:000105">
    <property type="entry name" value="S-phase kinase-associated protein 2"/>
    <property type="match status" value="1"/>
</dbReference>
<reference evidence="17" key="3">
    <citation type="submission" date="2025-08" db="UniProtKB">
        <authorList>
            <consortium name="Ensembl"/>
        </authorList>
    </citation>
    <scope>IDENTIFICATION</scope>
</reference>
<dbReference type="InParanoid" id="A0A6Q2XE22"/>
<dbReference type="GO" id="GO:0000086">
    <property type="term" value="P:G2/M transition of mitotic cell cycle"/>
    <property type="evidence" value="ECO:0007669"/>
    <property type="project" value="TreeGrafter"/>
</dbReference>
<evidence type="ECO:0000256" key="10">
    <source>
        <dbReference type="ARBA" id="ARBA00022990"/>
    </source>
</evidence>
<keyword evidence="7" id="KW-0677">Repeat</keyword>
<protein>
    <recommendedName>
        <fullName evidence="13">S-phase kinase-associated protein 2</fullName>
    </recommendedName>
    <alternativeName>
        <fullName evidence="15">Cyclin-A/CDK2-associated protein p45</fullName>
    </alternativeName>
    <alternativeName>
        <fullName evidence="14">F-box protein Skp2</fullName>
    </alternativeName>
</protein>
<keyword evidence="6" id="KW-0433">Leucine-rich repeat</keyword>
<comment type="subcellular location">
    <subcellularLocation>
        <location evidence="2">Cytoplasm</location>
    </subcellularLocation>
    <subcellularLocation>
        <location evidence="1">Nucleus</location>
    </subcellularLocation>
</comment>
<dbReference type="InterPro" id="IPR006553">
    <property type="entry name" value="Leu-rich_rpt_Cys-con_subtyp"/>
</dbReference>
<evidence type="ECO:0000313" key="17">
    <source>
        <dbReference type="Ensembl" id="ENSELUP00000051321.1"/>
    </source>
</evidence>
<keyword evidence="4" id="KW-0963">Cytoplasm</keyword>
<dbReference type="GO" id="GO:0005829">
    <property type="term" value="C:cytosol"/>
    <property type="evidence" value="ECO:0007669"/>
    <property type="project" value="TreeGrafter"/>
</dbReference>
<dbReference type="PANTHER" id="PTHR16134">
    <property type="entry name" value="F-BOX/TPR REPEAT PROTEIN POF3"/>
    <property type="match status" value="1"/>
</dbReference>
<dbReference type="PANTHER" id="PTHR16134:SF32">
    <property type="entry name" value="S-PHASE KINASE-ASSOCIATED PROTEIN 2"/>
    <property type="match status" value="1"/>
</dbReference>
<evidence type="ECO:0000256" key="13">
    <source>
        <dbReference type="ARBA" id="ARBA00071634"/>
    </source>
</evidence>
<dbReference type="GO" id="GO:0140767">
    <property type="term" value="F:enzyme-substrate adaptor activity"/>
    <property type="evidence" value="ECO:0007669"/>
    <property type="project" value="UniProtKB-ARBA"/>
</dbReference>
<dbReference type="InterPro" id="IPR036047">
    <property type="entry name" value="F-box-like_dom_sf"/>
</dbReference>
<evidence type="ECO:0000256" key="3">
    <source>
        <dbReference type="ARBA" id="ARBA00004906"/>
    </source>
</evidence>
<keyword evidence="18" id="KW-1185">Reference proteome</keyword>
<evidence type="ECO:0000313" key="18">
    <source>
        <dbReference type="Proteomes" id="UP000265140"/>
    </source>
</evidence>
<dbReference type="Gene3D" id="3.80.10.10">
    <property type="entry name" value="Ribonuclease Inhibitor"/>
    <property type="match status" value="1"/>
</dbReference>
<dbReference type="Proteomes" id="UP000265140">
    <property type="component" value="Chromosome 14"/>
</dbReference>
<keyword evidence="10" id="KW-0007">Acetylation</keyword>
<comment type="function">
    <text evidence="12">Substrate recognition component of a SCF (SKP1-CUL1-F-box protein) E3 ubiquitin-protein ligase complex which mediates the ubiquitination and subsequent proteasomal degradation of target proteins involved in cell cycle progression, signal transduction and transcription. Specifically recognizes phosphorylated CDKN1B/p27kip and is involved in regulation of G1/S transition. Degradation of CDKN1B/p27kip also requires CKS1. Recognizes target proteins ORC1, CDT1, RBL2, KMT2A/MLL1, CDK9, RAG2, NBN, FOXO1, UBP43, YTHDF2, and probably MYC, TOB1 and TAL1. Degradation of TAL1 also requires STUB1. Recognizes CDKN1A in association with CCNE1 or CCNE2 and CDK2. Promotes ubiquitination and destruction of CDH1 in a CK1-dependent manner, thereby regulating cell migration. Following phosphorylation in response to DNA damage, mediates 'Lys-63'-linked ubiquitination of NBN, promoting ATM recruitment to DNA damage sites and DNA repair via homologous recombination.</text>
</comment>
<dbReference type="PROSITE" id="PS50181">
    <property type="entry name" value="FBOX"/>
    <property type="match status" value="1"/>
</dbReference>
<evidence type="ECO:0000256" key="4">
    <source>
        <dbReference type="ARBA" id="ARBA00022490"/>
    </source>
</evidence>
<reference evidence="17" key="4">
    <citation type="submission" date="2025-09" db="UniProtKB">
        <authorList>
            <consortium name="Ensembl"/>
        </authorList>
    </citation>
    <scope>IDENTIFICATION</scope>
</reference>
<name>A0A6Q2XE22_ESOLU</name>
<dbReference type="GO" id="GO:1905168">
    <property type="term" value="P:positive regulation of double-strand break repair via homologous recombination"/>
    <property type="evidence" value="ECO:0007669"/>
    <property type="project" value="UniProtKB-ARBA"/>
</dbReference>
<evidence type="ECO:0000256" key="5">
    <source>
        <dbReference type="ARBA" id="ARBA00022553"/>
    </source>
</evidence>
<keyword evidence="8" id="KW-0833">Ubl conjugation pathway</keyword>
<evidence type="ECO:0000259" key="16">
    <source>
        <dbReference type="PROSITE" id="PS50181"/>
    </source>
</evidence>
<evidence type="ECO:0000256" key="2">
    <source>
        <dbReference type="ARBA" id="ARBA00004496"/>
    </source>
</evidence>
<dbReference type="AlphaFoldDB" id="A0A6Q2XE22"/>
<evidence type="ECO:0000256" key="15">
    <source>
        <dbReference type="ARBA" id="ARBA00081589"/>
    </source>
</evidence>
<reference evidence="18" key="1">
    <citation type="journal article" date="2014" name="PLoS ONE">
        <title>The genome and linkage map of the northern pike (Esox lucius): conserved synteny revealed between the salmonid sister group and the Neoteleostei.</title>
        <authorList>
            <person name="Rondeau E.B."/>
            <person name="Minkley D.R."/>
            <person name="Leong J.S."/>
            <person name="Messmer A.M."/>
            <person name="Jantzen J.R."/>
            <person name="von Schalburg K.R."/>
            <person name="Lemon C."/>
            <person name="Bird N.H."/>
            <person name="Koop B.F."/>
        </authorList>
    </citation>
    <scope>NUCLEOTIDE SEQUENCE</scope>
</reference>
<keyword evidence="9" id="KW-0832">Ubl conjugation</keyword>
<evidence type="ECO:0000256" key="8">
    <source>
        <dbReference type="ARBA" id="ARBA00022786"/>
    </source>
</evidence>
<dbReference type="Bgee" id="ENSELUG00000023797">
    <property type="expression patterns" value="Expressed in ovary and 7 other cell types or tissues"/>
</dbReference>
<dbReference type="Pfam" id="PF12937">
    <property type="entry name" value="F-box-like"/>
    <property type="match status" value="1"/>
</dbReference>
<evidence type="ECO:0000256" key="9">
    <source>
        <dbReference type="ARBA" id="ARBA00022843"/>
    </source>
</evidence>
<dbReference type="InterPro" id="IPR032675">
    <property type="entry name" value="LRR_dom_sf"/>
</dbReference>
<evidence type="ECO:0000256" key="1">
    <source>
        <dbReference type="ARBA" id="ARBA00004123"/>
    </source>
</evidence>
<organism evidence="17 18">
    <name type="scientific">Esox lucius</name>
    <name type="common">Northern pike</name>
    <dbReference type="NCBI Taxonomy" id="8010"/>
    <lineage>
        <taxon>Eukaryota</taxon>
        <taxon>Metazoa</taxon>
        <taxon>Chordata</taxon>
        <taxon>Craniata</taxon>
        <taxon>Vertebrata</taxon>
        <taxon>Euteleostomi</taxon>
        <taxon>Actinopterygii</taxon>
        <taxon>Neopterygii</taxon>
        <taxon>Teleostei</taxon>
        <taxon>Protacanthopterygii</taxon>
        <taxon>Esociformes</taxon>
        <taxon>Esocidae</taxon>
        <taxon>Esox</taxon>
    </lineage>
</organism>
<sequence length="423" mass="47686">MLYTSGQFLIVSFCVRPLQELPCLNETLEGSMLSLSQKSKRKKRQYFGEGLDTESTPQELIQQWSPPHKQQMVCKGKENEENVFVLARRPRKRREVNGLSWDNLPDELLLGILAHLPLQDLLRMSRVCKRWHRLALDESLWQSVDLVGKAQLDQALGQVLTAGVLGLRCPRTCLGEPRFTHTRPLRVQHMDLSSCIVATPVIEDILSRCRLLENISLEGLELSDRILQSLSQNTGLVRLNLCGCSGFSPDSLGEMLKSCTRLGELNLSWCDFGADHVKAAVGNFPPSITQLNLSGYRQNLTMEDLTDLAERCPNLVNLDLSDSVLITTSSFPILQQLKSLRHLALSRCYQFHPAALADFEKFPELQTLEVYGLVQDTDLPILCKALPHLQINTRPFSGVARPTEAALRNRTMWGMACRLVFRP</sequence>
<gene>
    <name evidence="17" type="primary">SKP2</name>
</gene>
<dbReference type="GO" id="GO:0031146">
    <property type="term" value="P:SCF-dependent proteasomal ubiquitin-dependent protein catabolic process"/>
    <property type="evidence" value="ECO:0007669"/>
    <property type="project" value="TreeGrafter"/>
</dbReference>